<evidence type="ECO:0000313" key="3">
    <source>
        <dbReference type="EMBL" id="CDZ78498.1"/>
    </source>
</evidence>
<keyword evidence="2" id="KW-1133">Transmembrane helix</keyword>
<organism evidence="3 4">
    <name type="scientific">Legionella massiliensis</name>
    <dbReference type="NCBI Taxonomy" id="1034943"/>
    <lineage>
        <taxon>Bacteria</taxon>
        <taxon>Pseudomonadati</taxon>
        <taxon>Pseudomonadota</taxon>
        <taxon>Gammaproteobacteria</taxon>
        <taxon>Legionellales</taxon>
        <taxon>Legionellaceae</taxon>
        <taxon>Legionella</taxon>
    </lineage>
</organism>
<dbReference type="Proteomes" id="UP000044071">
    <property type="component" value="Unassembled WGS sequence"/>
</dbReference>
<gene>
    <name evidence="3" type="ORF">BN59_02808</name>
</gene>
<dbReference type="eggNOG" id="ENOG5031EPZ">
    <property type="taxonomic scope" value="Bacteria"/>
</dbReference>
<feature type="compositionally biased region" description="Low complexity" evidence="1">
    <location>
        <begin position="580"/>
        <end position="595"/>
    </location>
</feature>
<accession>A0A078L3H9</accession>
<keyword evidence="4" id="KW-1185">Reference proteome</keyword>
<dbReference type="AlphaFoldDB" id="A0A078L3H9"/>
<dbReference type="EMBL" id="CCSB01000003">
    <property type="protein sequence ID" value="CDZ78498.1"/>
    <property type="molecule type" value="Genomic_DNA"/>
</dbReference>
<reference evidence="3 4" key="1">
    <citation type="submission" date="2014-06" db="EMBL/GenBank/DDBJ databases">
        <authorList>
            <person name="Urmite Genomes Urmite Genomes"/>
        </authorList>
    </citation>
    <scope>NUCLEOTIDE SEQUENCE [LARGE SCALE GENOMIC DNA]</scope>
</reference>
<protein>
    <submittedName>
        <fullName evidence="3">Uncharacterized protein</fullName>
    </submittedName>
</protein>
<keyword evidence="2" id="KW-0472">Membrane</keyword>
<feature type="region of interest" description="Disordered" evidence="1">
    <location>
        <begin position="554"/>
        <end position="599"/>
    </location>
</feature>
<dbReference type="OrthoDB" id="5630621at2"/>
<keyword evidence="2" id="KW-0812">Transmembrane</keyword>
<evidence type="ECO:0000256" key="1">
    <source>
        <dbReference type="SAM" id="MobiDB-lite"/>
    </source>
</evidence>
<evidence type="ECO:0000313" key="4">
    <source>
        <dbReference type="Proteomes" id="UP000044071"/>
    </source>
</evidence>
<dbReference type="RefSeq" id="WP_044011636.1">
    <property type="nucleotide sequence ID" value="NZ_CCVW01000003.1"/>
</dbReference>
<name>A0A078L3H9_9GAMM</name>
<sequence>MGATSSILNQQGSFTALSLLASNPEAQLIAGAVIGGVAVTVAGAAFIYKEFKAYKEKKHLNEINAINKLHEEHLSKIVVPGKNEILSLPVIFKFKTENDLKTVESLHYNEDIVRTKANKLPGQTDIALSLYQEAIRDAILKLKEYYFSRSDNNDTTGSVLSYLLEMLDSHCLKFEGYDYDIAYLKAIAAFIDAYASQGNNQNTKRFSHLDEVYSNIVKAQHLLDLHKDVLSLQELLSDLYDSCRNMNDEALRVFTMMINPRKHWKLMETVTKKELSQGMLKKYFIEGSILGLINIPDNETDILDSPFKDDLIHLVKYALSSIDPEKTLALSDIPKVDVQVPNLGRYIELRDKDNLTQEEKTEKKGIKKQLEAFKSLFYESKNFVTLEMDPKTANSKHKYIPVSEYDEVVNRAGIMINFANLIRKIISLQYYSINLIKGIKSLGEIDVSNKYHRKIFNVLDELCAQIQNDYLRLKTDLYKIQESSNNAMHIDEITKHRERIYALLETTNTTIGMAKDKIKKYWHKNREKTAELRFDAEYNLFTAAHLIAKTHDLPCAQETEHRRKSSSHQSEKARRRTSHHVSSQSSSSVPQSSSSLPKKPIAAREINTAKDQALQRVELVEKQAAQANVVNSNSRSNLPQKPEQIAVTAREAPNLADNIQYNFSMIKKSIILIRKEERPAASDHEGLSLFAEELAAYLDLSSKLDLVNQKIQTINDEENLTDQRKTKNQHLAATLAEVTERVTQFVQLKRKERIKQAAILCRDIQKILTQENHATFIDDHKDSFWRYANSVFGAGFFRTDSRIKLSNVSSACSNLMEILSRESKTAKIEYEGAL</sequence>
<feature type="transmembrane region" description="Helical" evidence="2">
    <location>
        <begin position="28"/>
        <end position="48"/>
    </location>
</feature>
<proteinExistence type="predicted"/>
<evidence type="ECO:0000256" key="2">
    <source>
        <dbReference type="SAM" id="Phobius"/>
    </source>
</evidence>